<evidence type="ECO:0000256" key="9">
    <source>
        <dbReference type="ARBA" id="ARBA00022801"/>
    </source>
</evidence>
<dbReference type="GO" id="GO:0000701">
    <property type="term" value="F:purine-specific mismatch base pair DNA N-glycosylase activity"/>
    <property type="evidence" value="ECO:0007669"/>
    <property type="project" value="UniProtKB-EC"/>
</dbReference>
<evidence type="ECO:0000313" key="16">
    <source>
        <dbReference type="Proteomes" id="UP000219994"/>
    </source>
</evidence>
<dbReference type="PROSITE" id="PS01155">
    <property type="entry name" value="ENDONUCLEASE_III_2"/>
    <property type="match status" value="1"/>
</dbReference>
<dbReference type="EC" id="3.2.2.31" evidence="4"/>
<evidence type="ECO:0000256" key="2">
    <source>
        <dbReference type="ARBA" id="ARBA00001966"/>
    </source>
</evidence>
<keyword evidence="9" id="KW-0378">Hydrolase</keyword>
<dbReference type="PROSITE" id="PS00764">
    <property type="entry name" value="ENDONUCLEASE_III_1"/>
    <property type="match status" value="1"/>
</dbReference>
<dbReference type="Pfam" id="PF00633">
    <property type="entry name" value="HHH"/>
    <property type="match status" value="1"/>
</dbReference>
<dbReference type="InterPro" id="IPR003265">
    <property type="entry name" value="HhH-GPD_domain"/>
</dbReference>
<dbReference type="InterPro" id="IPR000445">
    <property type="entry name" value="HhH_motif"/>
</dbReference>
<organism evidence="15 16">
    <name type="scientific">Candidatus Lumbricidiphila eiseniae</name>
    <dbReference type="NCBI Taxonomy" id="1969409"/>
    <lineage>
        <taxon>Bacteria</taxon>
        <taxon>Bacillati</taxon>
        <taxon>Actinomycetota</taxon>
        <taxon>Actinomycetes</taxon>
        <taxon>Micrococcales</taxon>
        <taxon>Microbacteriaceae</taxon>
        <taxon>Candidatus Lumbricidiphila</taxon>
    </lineage>
</organism>
<dbReference type="Gene3D" id="1.10.1670.10">
    <property type="entry name" value="Helix-hairpin-Helix base-excision DNA repair enzymes (C-terminal)"/>
    <property type="match status" value="1"/>
</dbReference>
<comment type="cofactor">
    <cofactor evidence="2">
        <name>[4Fe-4S] cluster</name>
        <dbReference type="ChEBI" id="CHEBI:49883"/>
    </cofactor>
</comment>
<proteinExistence type="inferred from homology"/>
<keyword evidence="8" id="KW-0227">DNA damage</keyword>
<dbReference type="GO" id="GO:0035485">
    <property type="term" value="F:adenine/guanine mispair binding"/>
    <property type="evidence" value="ECO:0007669"/>
    <property type="project" value="TreeGrafter"/>
</dbReference>
<dbReference type="InterPro" id="IPR011257">
    <property type="entry name" value="DNA_glycosylase"/>
</dbReference>
<dbReference type="InterPro" id="IPR004035">
    <property type="entry name" value="Endouclease-III_FeS-bd_BS"/>
</dbReference>
<dbReference type="GO" id="GO:0032357">
    <property type="term" value="F:oxidized purine DNA binding"/>
    <property type="evidence" value="ECO:0007669"/>
    <property type="project" value="TreeGrafter"/>
</dbReference>
<dbReference type="SUPFAM" id="SSF48150">
    <property type="entry name" value="DNA-glycosylase"/>
    <property type="match status" value="1"/>
</dbReference>
<dbReference type="Gene3D" id="1.10.340.30">
    <property type="entry name" value="Hypothetical protein, domain 2"/>
    <property type="match status" value="1"/>
</dbReference>
<dbReference type="SMART" id="SM00478">
    <property type="entry name" value="ENDO3c"/>
    <property type="match status" value="1"/>
</dbReference>
<evidence type="ECO:0000256" key="5">
    <source>
        <dbReference type="ARBA" id="ARBA00022023"/>
    </source>
</evidence>
<sequence length="301" mass="32434">MNPATGAPATRTTTIAPILVGWYPTAARPLPWREPGVTPWGILVSEFMAQQTPVARVTPHWREWMSRWPTPACLAAESPATAVRAWDRLGYPRRALWLHRTATIITTECNGDVPREIATLLTLPGVGPYTARAVAAFAFGDRHPVVDTNTRRVIARAVHGQAEAGSPRTAADLADMLALLPITASDAQTFNAAIMELGATVCTAASPACGACPIAAHCAWQQAGCPAHRGPRAARQARYEGSDREVRGLIMSALRHTHRPVPRIELAALWQDAAQFTRALVSLVSDGLAVEHRDGFTLPET</sequence>
<dbReference type="Pfam" id="PF00730">
    <property type="entry name" value="HhH-GPD"/>
    <property type="match status" value="1"/>
</dbReference>
<dbReference type="AlphaFoldDB" id="A0A2A6FQT8"/>
<dbReference type="GO" id="GO:0051539">
    <property type="term" value="F:4 iron, 4 sulfur cluster binding"/>
    <property type="evidence" value="ECO:0007669"/>
    <property type="project" value="UniProtKB-KW"/>
</dbReference>
<keyword evidence="7" id="KW-0479">Metal-binding</keyword>
<keyword evidence="6" id="KW-0004">4Fe-4S</keyword>
<evidence type="ECO:0000256" key="11">
    <source>
        <dbReference type="ARBA" id="ARBA00023014"/>
    </source>
</evidence>
<keyword evidence="11" id="KW-0411">Iron-sulfur</keyword>
<dbReference type="Proteomes" id="UP000219994">
    <property type="component" value="Unassembled WGS sequence"/>
</dbReference>
<dbReference type="GO" id="GO:0006284">
    <property type="term" value="P:base-excision repair"/>
    <property type="evidence" value="ECO:0007669"/>
    <property type="project" value="InterPro"/>
</dbReference>
<dbReference type="InterPro" id="IPR003651">
    <property type="entry name" value="Endonuclease3_FeS-loop_motif"/>
</dbReference>
<reference evidence="16" key="1">
    <citation type="submission" date="2017-03" db="EMBL/GenBank/DDBJ databases">
        <authorList>
            <person name="Lund M.B."/>
        </authorList>
    </citation>
    <scope>NUCLEOTIDE SEQUENCE [LARGE SCALE GENOMIC DNA]</scope>
</reference>
<evidence type="ECO:0000256" key="12">
    <source>
        <dbReference type="ARBA" id="ARBA00023204"/>
    </source>
</evidence>
<evidence type="ECO:0000256" key="6">
    <source>
        <dbReference type="ARBA" id="ARBA00022485"/>
    </source>
</evidence>
<comment type="catalytic activity">
    <reaction evidence="1">
        <text>Hydrolyzes free adenine bases from 7,8-dihydro-8-oxoguanine:adenine mismatched double-stranded DNA, leaving an apurinic site.</text>
        <dbReference type="EC" id="3.2.2.31"/>
    </reaction>
</comment>
<dbReference type="PANTHER" id="PTHR42944">
    <property type="entry name" value="ADENINE DNA GLYCOSYLASE"/>
    <property type="match status" value="1"/>
</dbReference>
<gene>
    <name evidence="15" type="ORF">B5766_07875</name>
</gene>
<evidence type="ECO:0000256" key="10">
    <source>
        <dbReference type="ARBA" id="ARBA00023004"/>
    </source>
</evidence>
<accession>A0A2A6FQT8</accession>
<evidence type="ECO:0000313" key="15">
    <source>
        <dbReference type="EMBL" id="PDQ35038.1"/>
    </source>
</evidence>
<evidence type="ECO:0000256" key="8">
    <source>
        <dbReference type="ARBA" id="ARBA00022763"/>
    </source>
</evidence>
<protein>
    <recommendedName>
        <fullName evidence="5">Adenine DNA glycosylase</fullName>
        <ecNumber evidence="4">3.2.2.31</ecNumber>
    </recommendedName>
</protein>
<evidence type="ECO:0000256" key="7">
    <source>
        <dbReference type="ARBA" id="ARBA00022723"/>
    </source>
</evidence>
<dbReference type="CDD" id="cd00056">
    <property type="entry name" value="ENDO3c"/>
    <property type="match status" value="1"/>
</dbReference>
<keyword evidence="12" id="KW-0234">DNA repair</keyword>
<dbReference type="InterPro" id="IPR044298">
    <property type="entry name" value="MIG/MutY"/>
</dbReference>
<dbReference type="EMBL" id="NAEP01000041">
    <property type="protein sequence ID" value="PDQ35038.1"/>
    <property type="molecule type" value="Genomic_DNA"/>
</dbReference>
<dbReference type="InterPro" id="IPR004036">
    <property type="entry name" value="Endonuclease-III-like_CS2"/>
</dbReference>
<evidence type="ECO:0000256" key="13">
    <source>
        <dbReference type="ARBA" id="ARBA00023295"/>
    </source>
</evidence>
<evidence type="ECO:0000256" key="1">
    <source>
        <dbReference type="ARBA" id="ARBA00000843"/>
    </source>
</evidence>
<feature type="domain" description="HhH-GPD" evidence="14">
    <location>
        <begin position="48"/>
        <end position="200"/>
    </location>
</feature>
<keyword evidence="10" id="KW-0408">Iron</keyword>
<dbReference type="GO" id="GO:0006298">
    <property type="term" value="P:mismatch repair"/>
    <property type="evidence" value="ECO:0007669"/>
    <property type="project" value="TreeGrafter"/>
</dbReference>
<dbReference type="GO" id="GO:0046872">
    <property type="term" value="F:metal ion binding"/>
    <property type="evidence" value="ECO:0007669"/>
    <property type="project" value="UniProtKB-KW"/>
</dbReference>
<dbReference type="PANTHER" id="PTHR42944:SF1">
    <property type="entry name" value="ADENINE DNA GLYCOSYLASE"/>
    <property type="match status" value="1"/>
</dbReference>
<comment type="caution">
    <text evidence="15">The sequence shown here is derived from an EMBL/GenBank/DDBJ whole genome shotgun (WGS) entry which is preliminary data.</text>
</comment>
<keyword evidence="13" id="KW-0326">Glycosidase</keyword>
<dbReference type="SMART" id="SM00525">
    <property type="entry name" value="FES"/>
    <property type="match status" value="1"/>
</dbReference>
<evidence type="ECO:0000256" key="4">
    <source>
        <dbReference type="ARBA" id="ARBA00012045"/>
    </source>
</evidence>
<comment type="similarity">
    <text evidence="3">Belongs to the Nth/MutY family.</text>
</comment>
<evidence type="ECO:0000256" key="3">
    <source>
        <dbReference type="ARBA" id="ARBA00008343"/>
    </source>
</evidence>
<evidence type="ECO:0000259" key="14">
    <source>
        <dbReference type="SMART" id="SM00478"/>
    </source>
</evidence>
<name>A0A2A6FQT8_9MICO</name>
<dbReference type="GO" id="GO:0034039">
    <property type="term" value="F:8-oxo-7,8-dihydroguanine DNA N-glycosylase activity"/>
    <property type="evidence" value="ECO:0007669"/>
    <property type="project" value="TreeGrafter"/>
</dbReference>
<dbReference type="InterPro" id="IPR023170">
    <property type="entry name" value="HhH_base_excis_C"/>
</dbReference>